<evidence type="ECO:0000259" key="2">
    <source>
        <dbReference type="Pfam" id="PF07475"/>
    </source>
</evidence>
<dbReference type="InterPro" id="IPR011104">
    <property type="entry name" value="Hpr_kin/Pase_C"/>
</dbReference>
<sequence>LKTLTKKLKDKRIATVMNFDAPCLIVTKGLDIDKKFIEQAKHRKIPILRTSMSTTPFIHKLSAYLDYKLAPTKYVQGTLVDIYGVGVLFIGKPGTGKSECAMDLIERGHRFVADDLVKIVKRGNILIGSGAEKSDRLRHHIEIRGVGIINIFRIFGVKSVRLRKRIEVVPGVEVNPYPCRIGTARSFNPRATFSVSAAPPAHATLRLPRPISLLTLAKSGFLKNLKTEPIPLIALNITLVGKDELATFL</sequence>
<accession>X1KAF9</accession>
<feature type="domain" description="HPr kinase/phosphorylase C-terminal" evidence="2">
    <location>
        <begin position="68"/>
        <end position="169"/>
    </location>
</feature>
<dbReference type="AlphaFoldDB" id="X1KAF9"/>
<evidence type="ECO:0000259" key="1">
    <source>
        <dbReference type="Pfam" id="PF02603"/>
    </source>
</evidence>
<organism evidence="3">
    <name type="scientific">marine sediment metagenome</name>
    <dbReference type="NCBI Taxonomy" id="412755"/>
    <lineage>
        <taxon>unclassified sequences</taxon>
        <taxon>metagenomes</taxon>
        <taxon>ecological metagenomes</taxon>
    </lineage>
</organism>
<dbReference type="Pfam" id="PF02603">
    <property type="entry name" value="Hpr_kinase_N"/>
    <property type="match status" value="1"/>
</dbReference>
<dbReference type="Pfam" id="PF07475">
    <property type="entry name" value="Hpr_kinase_C"/>
    <property type="match status" value="1"/>
</dbReference>
<dbReference type="GO" id="GO:0005524">
    <property type="term" value="F:ATP binding"/>
    <property type="evidence" value="ECO:0007669"/>
    <property type="project" value="InterPro"/>
</dbReference>
<dbReference type="SUPFAM" id="SSF75138">
    <property type="entry name" value="HprK N-terminal domain-like"/>
    <property type="match status" value="1"/>
</dbReference>
<evidence type="ECO:0008006" key="4">
    <source>
        <dbReference type="Google" id="ProtNLM"/>
    </source>
</evidence>
<comment type="caution">
    <text evidence="3">The sequence shown here is derived from an EMBL/GenBank/DDBJ whole genome shotgun (WGS) entry which is preliminary data.</text>
</comment>
<reference evidence="3" key="1">
    <citation type="journal article" date="2014" name="Front. Microbiol.">
        <title>High frequency of phylogenetically diverse reductive dehalogenase-homologous genes in deep subseafloor sedimentary metagenomes.</title>
        <authorList>
            <person name="Kawai M."/>
            <person name="Futagami T."/>
            <person name="Toyoda A."/>
            <person name="Takaki Y."/>
            <person name="Nishi S."/>
            <person name="Hori S."/>
            <person name="Arai W."/>
            <person name="Tsubouchi T."/>
            <person name="Morono Y."/>
            <person name="Uchiyama I."/>
            <person name="Ito T."/>
            <person name="Fujiyama A."/>
            <person name="Inagaki F."/>
            <person name="Takami H."/>
        </authorList>
    </citation>
    <scope>NUCLEOTIDE SEQUENCE</scope>
    <source>
        <strain evidence="3">Expedition CK06-06</strain>
    </source>
</reference>
<dbReference type="PANTHER" id="PTHR30305">
    <property type="entry name" value="PROTEIN YJDM-RELATED"/>
    <property type="match status" value="1"/>
</dbReference>
<dbReference type="Gene3D" id="3.40.1390.20">
    <property type="entry name" value="HprK N-terminal domain-like"/>
    <property type="match status" value="1"/>
</dbReference>
<feature type="domain" description="HPr(Ser) kinase/phosphorylase N-terminal" evidence="1">
    <location>
        <begin position="1"/>
        <end position="65"/>
    </location>
</feature>
<dbReference type="GO" id="GO:0000155">
    <property type="term" value="F:phosphorelay sensor kinase activity"/>
    <property type="evidence" value="ECO:0007669"/>
    <property type="project" value="InterPro"/>
</dbReference>
<dbReference type="GO" id="GO:0006109">
    <property type="term" value="P:regulation of carbohydrate metabolic process"/>
    <property type="evidence" value="ECO:0007669"/>
    <property type="project" value="InterPro"/>
</dbReference>
<dbReference type="EMBL" id="BARV01009779">
    <property type="protein sequence ID" value="GAI03997.1"/>
    <property type="molecule type" value="Genomic_DNA"/>
</dbReference>
<dbReference type="SUPFAM" id="SSF53795">
    <property type="entry name" value="PEP carboxykinase-like"/>
    <property type="match status" value="1"/>
</dbReference>
<dbReference type="InterPro" id="IPR027417">
    <property type="entry name" value="P-loop_NTPase"/>
</dbReference>
<dbReference type="Gene3D" id="3.40.50.300">
    <property type="entry name" value="P-loop containing nucleotide triphosphate hydrolases"/>
    <property type="match status" value="1"/>
</dbReference>
<feature type="non-terminal residue" evidence="3">
    <location>
        <position position="1"/>
    </location>
</feature>
<protein>
    <recommendedName>
        <fullName evidence="4">HPr kinase/phosphorylase C-terminal domain-containing protein</fullName>
    </recommendedName>
</protein>
<proteinExistence type="predicted"/>
<dbReference type="PANTHER" id="PTHR30305:SF1">
    <property type="entry name" value="HPR KINASE_PHOSPHORYLASE"/>
    <property type="match status" value="1"/>
</dbReference>
<evidence type="ECO:0000313" key="3">
    <source>
        <dbReference type="EMBL" id="GAI03997.1"/>
    </source>
</evidence>
<name>X1KAF9_9ZZZZ</name>
<dbReference type="InterPro" id="IPR011126">
    <property type="entry name" value="Hpr_kin/Pase_Hpr_N"/>
</dbReference>
<gene>
    <name evidence="3" type="ORF">S06H3_19157</name>
</gene>
<dbReference type="InterPro" id="IPR028979">
    <property type="entry name" value="Ser_kin/Pase_Hpr-like_N_sf"/>
</dbReference>
<dbReference type="CDD" id="cd01918">
    <property type="entry name" value="HprK_C"/>
    <property type="match status" value="1"/>
</dbReference>